<keyword evidence="2" id="KW-1185">Reference proteome</keyword>
<gene>
    <name evidence="1" type="ORF">PHYPSEUDO_003549</name>
</gene>
<evidence type="ECO:0000313" key="2">
    <source>
        <dbReference type="Proteomes" id="UP000694044"/>
    </source>
</evidence>
<sequence>MVELLSGSKPFVCTAASDGVNIVVAKMDVSCVSEEEAIEKLTEVEGLVMDEQERRKKKPHQNQQRKDEEAMATIGEMGDGVLMPFAMLSLDAVNAKLREGEAIMVTGSNLDIAQKNELCHLYRELADDTTEKGFKESMLALFGPISQRTFDAIINSPEKEVIARRNAKRMDPSKWLKVEAQFCQVVEARQNADDPMPDMEAWVVTTGILKQTNEAANVSLAWVSRIMKRYGDSLPASAAVVGSQSSTGVDGSLSMIELSNPAVAPSGAGLAAMELENAALKTEQESLMGQLQHQLRVVVPKVWRMENMVASMIADFDRKCQAKQEELGDIAIGLVKDFPALMTPTTPENPIDISAVVTPKNATKRKKRKANDA</sequence>
<dbReference type="AlphaFoldDB" id="A0A8T1VUE7"/>
<name>A0A8T1VUE7_9STRA</name>
<evidence type="ECO:0000313" key="1">
    <source>
        <dbReference type="EMBL" id="KAG7383570.1"/>
    </source>
</evidence>
<dbReference type="Proteomes" id="UP000694044">
    <property type="component" value="Unassembled WGS sequence"/>
</dbReference>
<accession>A0A8T1VUE7</accession>
<proteinExistence type="predicted"/>
<dbReference type="EMBL" id="JAGDFM010000173">
    <property type="protein sequence ID" value="KAG7383570.1"/>
    <property type="molecule type" value="Genomic_DNA"/>
</dbReference>
<reference evidence="1" key="1">
    <citation type="submission" date="2021-02" db="EMBL/GenBank/DDBJ databases">
        <authorList>
            <person name="Palmer J.M."/>
        </authorList>
    </citation>
    <scope>NUCLEOTIDE SEQUENCE</scope>
    <source>
        <strain evidence="1">SCRP734</strain>
    </source>
</reference>
<comment type="caution">
    <text evidence="1">The sequence shown here is derived from an EMBL/GenBank/DDBJ whole genome shotgun (WGS) entry which is preliminary data.</text>
</comment>
<protein>
    <submittedName>
        <fullName evidence="1">Uncharacterized protein</fullName>
    </submittedName>
</protein>
<organism evidence="1 2">
    <name type="scientific">Phytophthora pseudosyringae</name>
    <dbReference type="NCBI Taxonomy" id="221518"/>
    <lineage>
        <taxon>Eukaryota</taxon>
        <taxon>Sar</taxon>
        <taxon>Stramenopiles</taxon>
        <taxon>Oomycota</taxon>
        <taxon>Peronosporomycetes</taxon>
        <taxon>Peronosporales</taxon>
        <taxon>Peronosporaceae</taxon>
        <taxon>Phytophthora</taxon>
    </lineage>
</organism>